<keyword evidence="3 11" id="KW-0732">Signal</keyword>
<evidence type="ECO:0000256" key="11">
    <source>
        <dbReference type="RuleBase" id="RU003762"/>
    </source>
</evidence>
<keyword evidence="9" id="KW-0325">Glycoprotein</keyword>
<dbReference type="Pfam" id="PF01839">
    <property type="entry name" value="FG-GAP"/>
    <property type="match status" value="2"/>
</dbReference>
<comment type="caution">
    <text evidence="13">The sequence shown here is derived from an EMBL/GenBank/DDBJ whole genome shotgun (WGS) entry which is preliminary data.</text>
</comment>
<dbReference type="SUPFAM" id="SSF69179">
    <property type="entry name" value="Integrin domains"/>
    <property type="match status" value="1"/>
</dbReference>
<evidence type="ECO:0000256" key="9">
    <source>
        <dbReference type="ARBA" id="ARBA00023180"/>
    </source>
</evidence>
<evidence type="ECO:0000313" key="13">
    <source>
        <dbReference type="EMBL" id="KAG7305906.1"/>
    </source>
</evidence>
<feature type="repeat" description="FG-GAP" evidence="10">
    <location>
        <begin position="298"/>
        <end position="362"/>
    </location>
</feature>
<dbReference type="InterPro" id="IPR028994">
    <property type="entry name" value="Integrin_alpha_N"/>
</dbReference>
<keyword evidence="11" id="KW-0812">Transmembrane</keyword>
<keyword evidence="5 11" id="KW-0130">Cell adhesion</keyword>
<keyword evidence="7 11" id="KW-0472">Membrane</keyword>
<dbReference type="PRINTS" id="PR01185">
    <property type="entry name" value="INTEGRINA"/>
</dbReference>
<evidence type="ECO:0008006" key="15">
    <source>
        <dbReference type="Google" id="ProtNLM"/>
    </source>
</evidence>
<comment type="subcellular location">
    <subcellularLocation>
        <location evidence="1 11">Membrane</location>
        <topology evidence="1 11">Single-pass type I membrane protein</topology>
    </subcellularLocation>
</comment>
<reference evidence="13 14" key="1">
    <citation type="submission" date="2021-06" db="EMBL/GenBank/DDBJ databases">
        <title>A haploid diamondback moth (Plutella xylostella L.) genome assembly resolves 31 chromosomes and identifies a diamide resistance mutation.</title>
        <authorList>
            <person name="Ward C.M."/>
            <person name="Perry K.D."/>
            <person name="Baker G."/>
            <person name="Powis K."/>
            <person name="Heckel D.G."/>
            <person name="Baxter S.W."/>
        </authorList>
    </citation>
    <scope>NUCLEOTIDE SEQUENCE [LARGE SCALE GENOMIC DNA]</scope>
    <source>
        <strain evidence="13 14">LV</strain>
        <tissue evidence="13">Single pupa</tissue>
    </source>
</reference>
<feature type="repeat" description="FG-GAP" evidence="10">
    <location>
        <begin position="367"/>
        <end position="424"/>
    </location>
</feature>
<dbReference type="Pfam" id="PF14312">
    <property type="entry name" value="FG-GAP_2"/>
    <property type="match status" value="1"/>
</dbReference>
<evidence type="ECO:0000256" key="6">
    <source>
        <dbReference type="ARBA" id="ARBA00023037"/>
    </source>
</evidence>
<evidence type="ECO:0000256" key="5">
    <source>
        <dbReference type="ARBA" id="ARBA00022889"/>
    </source>
</evidence>
<keyword evidence="4" id="KW-0677">Repeat</keyword>
<dbReference type="SUPFAM" id="SSF69318">
    <property type="entry name" value="Integrin alpha N-terminal domain"/>
    <property type="match status" value="1"/>
</dbReference>
<dbReference type="InterPro" id="IPR013519">
    <property type="entry name" value="Int_alpha_beta-p"/>
</dbReference>
<keyword evidence="8 11" id="KW-0675">Receptor</keyword>
<evidence type="ECO:0000256" key="1">
    <source>
        <dbReference type="ARBA" id="ARBA00004479"/>
    </source>
</evidence>
<evidence type="ECO:0000256" key="7">
    <source>
        <dbReference type="ARBA" id="ARBA00023136"/>
    </source>
</evidence>
<evidence type="ECO:0000256" key="8">
    <source>
        <dbReference type="ARBA" id="ARBA00023170"/>
    </source>
</evidence>
<proteinExistence type="inferred from homology"/>
<gene>
    <name evidence="13" type="ORF">JYU34_008458</name>
</gene>
<dbReference type="InterPro" id="IPR032695">
    <property type="entry name" value="Integrin_dom_sf"/>
</dbReference>
<evidence type="ECO:0000256" key="10">
    <source>
        <dbReference type="PROSITE-ProRule" id="PRU00803"/>
    </source>
</evidence>
<keyword evidence="11" id="KW-1133">Transmembrane helix</keyword>
<feature type="transmembrane region" description="Helical" evidence="11">
    <location>
        <begin position="859"/>
        <end position="883"/>
    </location>
</feature>
<evidence type="ECO:0000313" key="14">
    <source>
        <dbReference type="Proteomes" id="UP000823941"/>
    </source>
</evidence>
<comment type="similarity">
    <text evidence="2 11">Belongs to the integrin alpha chain family.</text>
</comment>
<dbReference type="PANTHER" id="PTHR23220">
    <property type="entry name" value="INTEGRIN ALPHA"/>
    <property type="match status" value="1"/>
</dbReference>
<evidence type="ECO:0000256" key="12">
    <source>
        <dbReference type="SAM" id="MobiDB-lite"/>
    </source>
</evidence>
<sequence>MINPNVNILVLVLVQCIICVSVDIFHEESKITLRSGAESEYFGYTVVLTNNSLLVGAPKARDNDSSLATGLVFTCPLASLTKTDVTCSPLRTEEQYTSRWPRAQGSEKRDDMWYGATIALLPHEKILICAPRWTTPYKDSHMLAHGLCYVQSKTDSLILQPLKEMNRQAYIIDGKRSEYGDYGTHLNFYAYGQAGLSASAAGDSVLIGAPGLLQWTGGVIDYKFLPDSPRLFFSKQPTTNPYYTEALGPDDYFGYTVESGVFDSNKTILYVAAAPRSKMGYGQVLIFEPSTRESEPLRIRSSLTGPQLGSYFGASLLCTDINNDGRTDLLVGAPNYVMKNGDLPYDQGAVFVYLNRKQDAGFSLEPAGLVSGSGVNGARFGTSVADAGDVDGDGYKDIAAGAPWEEHGRGAVYIYRGSEDGLRTPPVQRITSAGAAGFGMAVSRGVDLDGDRCNELAIGAYSSNTAYVYRCVPTIRVKASMKLPDMMDLPLNATNFTALFCNSASSALWPSLDDWPRGVLKLKAKITVDRDLGRAELSGDDEFQVEAVPGRTHCSEETVLVKSRADLSNPITLSLVLEPVAITSKSFTDLVRLSEDSEMNSYFEIQLTRDCGEDLVCRPKLDMFLEPLDSTPYIPGAGKKLGVKVTVLNKEEPAFGAKVHLNLPLPPTRVPTSCSIKRHNLTCNVPAPLNRGELVVWNIELEFVLNSTAEVDLKVAAELDDPFYTKNISDDAVKELVLKVSPQANFTVVGSALINSTLPVTRQKLADLGVMTLVHYYEIINYGPSDWPQLVSSFDLPENVSLSSPIQGCQEAGSGLSCGWSVPARASLPIVLTLRFNLKEHGRSANITSTLVLEPAPPVWPLAAGLAAGLLLLAAIVCALYRYGFFSRAARDRLKRLQQEPGSSEGTLPLDAVNESSQELLLEDSD</sequence>
<feature type="chain" id="PRO_5045013077" description="Integrin alpha-2 domain-containing protein" evidence="11">
    <location>
        <begin position="22"/>
        <end position="926"/>
    </location>
</feature>
<dbReference type="Gene3D" id="1.20.5.930">
    <property type="entry name" value="Bicelle-embedded integrin alpha(iib) transmembrane segment"/>
    <property type="match status" value="1"/>
</dbReference>
<dbReference type="PANTHER" id="PTHR23220:SF83">
    <property type="entry name" value="INTEGRIN ALPHA-PS3-RELATED"/>
    <property type="match status" value="1"/>
</dbReference>
<keyword evidence="14" id="KW-1185">Reference proteome</keyword>
<keyword evidence="6 11" id="KW-0401">Integrin</keyword>
<name>A0ABQ7QKY9_PLUXY</name>
<dbReference type="PROSITE" id="PS51470">
    <property type="entry name" value="FG_GAP"/>
    <property type="match status" value="2"/>
</dbReference>
<dbReference type="PROSITE" id="PS00242">
    <property type="entry name" value="INTEGRIN_ALPHA"/>
    <property type="match status" value="1"/>
</dbReference>
<dbReference type="SMART" id="SM00191">
    <property type="entry name" value="Int_alpha"/>
    <property type="match status" value="6"/>
</dbReference>
<accession>A0ABQ7QKY9</accession>
<dbReference type="Gene3D" id="2.130.10.130">
    <property type="entry name" value="Integrin alpha, N-terminal"/>
    <property type="match status" value="1"/>
</dbReference>
<dbReference type="Proteomes" id="UP000823941">
    <property type="component" value="Chromosome 12"/>
</dbReference>
<feature type="region of interest" description="Disordered" evidence="12">
    <location>
        <begin position="897"/>
        <end position="926"/>
    </location>
</feature>
<evidence type="ECO:0000256" key="3">
    <source>
        <dbReference type="ARBA" id="ARBA00022729"/>
    </source>
</evidence>
<dbReference type="EMBL" id="JAHIBW010000012">
    <property type="protein sequence ID" value="KAG7305906.1"/>
    <property type="molecule type" value="Genomic_DNA"/>
</dbReference>
<dbReference type="InterPro" id="IPR018184">
    <property type="entry name" value="Integrin_alpha_C_CS"/>
</dbReference>
<feature type="signal peptide" evidence="11">
    <location>
        <begin position="1"/>
        <end position="21"/>
    </location>
</feature>
<organism evidence="13 14">
    <name type="scientific">Plutella xylostella</name>
    <name type="common">Diamondback moth</name>
    <name type="synonym">Plutella maculipennis</name>
    <dbReference type="NCBI Taxonomy" id="51655"/>
    <lineage>
        <taxon>Eukaryota</taxon>
        <taxon>Metazoa</taxon>
        <taxon>Ecdysozoa</taxon>
        <taxon>Arthropoda</taxon>
        <taxon>Hexapoda</taxon>
        <taxon>Insecta</taxon>
        <taxon>Pterygota</taxon>
        <taxon>Neoptera</taxon>
        <taxon>Endopterygota</taxon>
        <taxon>Lepidoptera</taxon>
        <taxon>Glossata</taxon>
        <taxon>Ditrysia</taxon>
        <taxon>Yponomeutoidea</taxon>
        <taxon>Plutellidae</taxon>
        <taxon>Plutella</taxon>
    </lineage>
</organism>
<dbReference type="Gene3D" id="2.60.40.1510">
    <property type="entry name" value="ntegrin, alpha v. Chain A, domain 3"/>
    <property type="match status" value="1"/>
</dbReference>
<dbReference type="InterPro" id="IPR000413">
    <property type="entry name" value="Integrin_alpha"/>
</dbReference>
<evidence type="ECO:0000256" key="4">
    <source>
        <dbReference type="ARBA" id="ARBA00022737"/>
    </source>
</evidence>
<dbReference type="InterPro" id="IPR013517">
    <property type="entry name" value="FG-GAP"/>
</dbReference>
<evidence type="ECO:0000256" key="2">
    <source>
        <dbReference type="ARBA" id="ARBA00008054"/>
    </source>
</evidence>
<protein>
    <recommendedName>
        <fullName evidence="15">Integrin alpha-2 domain-containing protein</fullName>
    </recommendedName>
</protein>